<gene>
    <name evidence="2" type="ORF">SPARVUS_LOCUS12677277</name>
</gene>
<keyword evidence="3" id="KW-1185">Reference proteome</keyword>
<dbReference type="Proteomes" id="UP001162483">
    <property type="component" value="Unassembled WGS sequence"/>
</dbReference>
<feature type="coiled-coil region" evidence="1">
    <location>
        <begin position="65"/>
        <end position="103"/>
    </location>
</feature>
<dbReference type="EMBL" id="CATNWA010017362">
    <property type="protein sequence ID" value="CAI9599860.1"/>
    <property type="molecule type" value="Genomic_DNA"/>
</dbReference>
<proteinExistence type="predicted"/>
<evidence type="ECO:0000313" key="2">
    <source>
        <dbReference type="EMBL" id="CAI9599860.1"/>
    </source>
</evidence>
<sequence length="111" mass="13016">KPPEDDLIEQDTEHNSWETILCHFQVAAIIHTLFSDDTELGNMDKSQGDPLNRAYEAYRQACMDKEHYKKELQQKKDLYEQQTREHKKQIEDLRNHVHQLTSQLDAAGHSA</sequence>
<organism evidence="2 3">
    <name type="scientific">Staurois parvus</name>
    <dbReference type="NCBI Taxonomy" id="386267"/>
    <lineage>
        <taxon>Eukaryota</taxon>
        <taxon>Metazoa</taxon>
        <taxon>Chordata</taxon>
        <taxon>Craniata</taxon>
        <taxon>Vertebrata</taxon>
        <taxon>Euteleostomi</taxon>
        <taxon>Amphibia</taxon>
        <taxon>Batrachia</taxon>
        <taxon>Anura</taxon>
        <taxon>Neobatrachia</taxon>
        <taxon>Ranoidea</taxon>
        <taxon>Ranidae</taxon>
        <taxon>Staurois</taxon>
    </lineage>
</organism>
<name>A0ABN9FS22_9NEOB</name>
<evidence type="ECO:0000313" key="3">
    <source>
        <dbReference type="Proteomes" id="UP001162483"/>
    </source>
</evidence>
<reference evidence="2" key="1">
    <citation type="submission" date="2023-05" db="EMBL/GenBank/DDBJ databases">
        <authorList>
            <person name="Stuckert A."/>
        </authorList>
    </citation>
    <scope>NUCLEOTIDE SEQUENCE</scope>
</reference>
<keyword evidence="1" id="KW-0175">Coiled coil</keyword>
<feature type="non-terminal residue" evidence="2">
    <location>
        <position position="111"/>
    </location>
</feature>
<protein>
    <submittedName>
        <fullName evidence="2">Uncharacterized protein</fullName>
    </submittedName>
</protein>
<evidence type="ECO:0000256" key="1">
    <source>
        <dbReference type="SAM" id="Coils"/>
    </source>
</evidence>
<dbReference type="PANTHER" id="PTHR15249:SF0">
    <property type="entry name" value="TRAF FAMILY MEMBER-ASSOCIATED NF-KAPPA-B ACTIVATOR"/>
    <property type="match status" value="1"/>
</dbReference>
<comment type="caution">
    <text evidence="2">The sequence shown here is derived from an EMBL/GenBank/DDBJ whole genome shotgun (WGS) entry which is preliminary data.</text>
</comment>
<dbReference type="InterPro" id="IPR039669">
    <property type="entry name" value="TANK"/>
</dbReference>
<accession>A0ABN9FS22</accession>
<dbReference type="PANTHER" id="PTHR15249">
    <property type="entry name" value="TRAF FAMILY MEMBER-ASSOCIATED NF-KAPPA-B ACTIVATOR"/>
    <property type="match status" value="1"/>
</dbReference>
<feature type="non-terminal residue" evidence="2">
    <location>
        <position position="1"/>
    </location>
</feature>